<feature type="region of interest" description="Disordered" evidence="1">
    <location>
        <begin position="1"/>
        <end position="67"/>
    </location>
</feature>
<organism evidence="2 3">
    <name type="scientific">Oculimacula yallundae</name>
    <dbReference type="NCBI Taxonomy" id="86028"/>
    <lineage>
        <taxon>Eukaryota</taxon>
        <taxon>Fungi</taxon>
        <taxon>Dikarya</taxon>
        <taxon>Ascomycota</taxon>
        <taxon>Pezizomycotina</taxon>
        <taxon>Leotiomycetes</taxon>
        <taxon>Helotiales</taxon>
        <taxon>Ploettnerulaceae</taxon>
        <taxon>Oculimacula</taxon>
    </lineage>
</organism>
<feature type="compositionally biased region" description="Basic and acidic residues" evidence="1">
    <location>
        <begin position="42"/>
        <end position="59"/>
    </location>
</feature>
<feature type="compositionally biased region" description="Polar residues" evidence="1">
    <location>
        <begin position="29"/>
        <end position="41"/>
    </location>
</feature>
<keyword evidence="3" id="KW-1185">Reference proteome</keyword>
<protein>
    <submittedName>
        <fullName evidence="2">Uncharacterized protein</fullName>
    </submittedName>
</protein>
<dbReference type="Proteomes" id="UP001595075">
    <property type="component" value="Unassembled WGS sequence"/>
</dbReference>
<proteinExistence type="predicted"/>
<evidence type="ECO:0000313" key="3">
    <source>
        <dbReference type="Proteomes" id="UP001595075"/>
    </source>
</evidence>
<feature type="compositionally biased region" description="Polar residues" evidence="1">
    <location>
        <begin position="1"/>
        <end position="20"/>
    </location>
</feature>
<name>A0ABR4CX67_9HELO</name>
<reference evidence="2 3" key="1">
    <citation type="journal article" date="2024" name="Commun. Biol.">
        <title>Comparative genomic analysis of thermophilic fungi reveals convergent evolutionary adaptations and gene losses.</title>
        <authorList>
            <person name="Steindorff A.S."/>
            <person name="Aguilar-Pontes M.V."/>
            <person name="Robinson A.J."/>
            <person name="Andreopoulos B."/>
            <person name="LaButti K."/>
            <person name="Kuo A."/>
            <person name="Mondo S."/>
            <person name="Riley R."/>
            <person name="Otillar R."/>
            <person name="Haridas S."/>
            <person name="Lipzen A."/>
            <person name="Grimwood J."/>
            <person name="Schmutz J."/>
            <person name="Clum A."/>
            <person name="Reid I.D."/>
            <person name="Moisan M.C."/>
            <person name="Butler G."/>
            <person name="Nguyen T.T.M."/>
            <person name="Dewar K."/>
            <person name="Conant G."/>
            <person name="Drula E."/>
            <person name="Henrissat B."/>
            <person name="Hansel C."/>
            <person name="Singer S."/>
            <person name="Hutchinson M.I."/>
            <person name="de Vries R.P."/>
            <person name="Natvig D.O."/>
            <person name="Powell A.J."/>
            <person name="Tsang A."/>
            <person name="Grigoriev I.V."/>
        </authorList>
    </citation>
    <scope>NUCLEOTIDE SEQUENCE [LARGE SCALE GENOMIC DNA]</scope>
    <source>
        <strain evidence="2 3">CBS 494.80</strain>
    </source>
</reference>
<comment type="caution">
    <text evidence="2">The sequence shown here is derived from an EMBL/GenBank/DDBJ whole genome shotgun (WGS) entry which is preliminary data.</text>
</comment>
<evidence type="ECO:0000256" key="1">
    <source>
        <dbReference type="SAM" id="MobiDB-lite"/>
    </source>
</evidence>
<accession>A0ABR4CX67</accession>
<evidence type="ECO:0000313" key="2">
    <source>
        <dbReference type="EMBL" id="KAL2073958.1"/>
    </source>
</evidence>
<dbReference type="EMBL" id="JAZHXI010000002">
    <property type="protein sequence ID" value="KAL2073958.1"/>
    <property type="molecule type" value="Genomic_DNA"/>
</dbReference>
<gene>
    <name evidence="2" type="ORF">VTL71DRAFT_7736</name>
</gene>
<sequence>MISSCVNASDDSRRNVQSKVQSEKEVDNDSSSLEDVNSSGADNEKEASPRKDEDSDEHVNQIQTLPLRAEGDMQLKVASTLSVDETILPIRTAMEQENMIDNKPSKATATMITDKESGARPVMTLEAMKLYCLQHVQGSSAADGAQAIP</sequence>